<keyword evidence="9 16" id="KW-0812">Transmembrane</keyword>
<evidence type="ECO:0000256" key="11">
    <source>
        <dbReference type="ARBA" id="ARBA00023136"/>
    </source>
</evidence>
<comment type="pathway">
    <text evidence="2">Lipid metabolism; sphingolipid metabolism.</text>
</comment>
<dbReference type="GO" id="GO:0016020">
    <property type="term" value="C:membrane"/>
    <property type="evidence" value="ECO:0007669"/>
    <property type="project" value="UniProtKB-SubCell"/>
</dbReference>
<keyword evidence="10 16" id="KW-1133">Transmembrane helix</keyword>
<evidence type="ECO:0000256" key="12">
    <source>
        <dbReference type="ARBA" id="ARBA00031017"/>
    </source>
</evidence>
<evidence type="ECO:0000313" key="17">
    <source>
        <dbReference type="EMBL" id="OAA59220.1"/>
    </source>
</evidence>
<dbReference type="PANTHER" id="PTHR12726:SF0">
    <property type="entry name" value="CERAMIDE GLUCOSYLTRANSFERASE"/>
    <property type="match status" value="1"/>
</dbReference>
<evidence type="ECO:0000256" key="2">
    <source>
        <dbReference type="ARBA" id="ARBA00004760"/>
    </source>
</evidence>
<comment type="similarity">
    <text evidence="4">Belongs to the glycosyltransferase 2 family.</text>
</comment>
<protein>
    <recommendedName>
        <fullName evidence="6">Ceramide glucosyltransferase</fullName>
        <ecNumber evidence="5">2.4.1.80</ecNumber>
    </recommendedName>
    <alternativeName>
        <fullName evidence="13">Glucosylceramide synthase</fullName>
    </alternativeName>
    <alternativeName>
        <fullName evidence="14">UDP-glucose ceramide glucosyltransferase</fullName>
    </alternativeName>
    <alternativeName>
        <fullName evidence="12">UDP-glucose:N-acylsphingosine D-glucosyltransferase</fullName>
    </alternativeName>
</protein>
<evidence type="ECO:0000256" key="13">
    <source>
        <dbReference type="ARBA" id="ARBA00031543"/>
    </source>
</evidence>
<dbReference type="GO" id="GO:0006679">
    <property type="term" value="P:glucosylceramide biosynthetic process"/>
    <property type="evidence" value="ECO:0007669"/>
    <property type="project" value="TreeGrafter"/>
</dbReference>
<evidence type="ECO:0000256" key="4">
    <source>
        <dbReference type="ARBA" id="ARBA00006739"/>
    </source>
</evidence>
<evidence type="ECO:0000256" key="14">
    <source>
        <dbReference type="ARBA" id="ARBA00032575"/>
    </source>
</evidence>
<evidence type="ECO:0000256" key="8">
    <source>
        <dbReference type="ARBA" id="ARBA00022679"/>
    </source>
</evidence>
<dbReference type="EMBL" id="AZHD01000011">
    <property type="protein sequence ID" value="OAA59220.1"/>
    <property type="molecule type" value="Genomic_DNA"/>
</dbReference>
<feature type="transmembrane region" description="Helical" evidence="16">
    <location>
        <begin position="6"/>
        <end position="29"/>
    </location>
</feature>
<dbReference type="OrthoDB" id="1483400at2759"/>
<evidence type="ECO:0000256" key="6">
    <source>
        <dbReference type="ARBA" id="ARBA00019988"/>
    </source>
</evidence>
<dbReference type="AlphaFoldDB" id="A0A167S4B6"/>
<feature type="compositionally biased region" description="Basic residues" evidence="15">
    <location>
        <begin position="207"/>
        <end position="231"/>
    </location>
</feature>
<dbReference type="EC" id="2.4.1.80" evidence="5"/>
<evidence type="ECO:0000256" key="15">
    <source>
        <dbReference type="SAM" id="MobiDB-lite"/>
    </source>
</evidence>
<dbReference type="UniPathway" id="UPA00222"/>
<feature type="compositionally biased region" description="Basic and acidic residues" evidence="15">
    <location>
        <begin position="51"/>
        <end position="64"/>
    </location>
</feature>
<evidence type="ECO:0000256" key="16">
    <source>
        <dbReference type="SAM" id="Phobius"/>
    </source>
</evidence>
<dbReference type="SUPFAM" id="SSF53448">
    <property type="entry name" value="Nucleotide-diphospho-sugar transferases"/>
    <property type="match status" value="1"/>
</dbReference>
<dbReference type="GO" id="GO:0008120">
    <property type="term" value="F:ceramide glucosyltransferase activity"/>
    <property type="evidence" value="ECO:0007669"/>
    <property type="project" value="UniProtKB-EC"/>
</dbReference>
<evidence type="ECO:0000256" key="7">
    <source>
        <dbReference type="ARBA" id="ARBA00022676"/>
    </source>
</evidence>
<evidence type="ECO:0000256" key="5">
    <source>
        <dbReference type="ARBA" id="ARBA00012699"/>
    </source>
</evidence>
<dbReference type="STRING" id="1081102.A0A167S4B6"/>
<proteinExistence type="inferred from homology"/>
<evidence type="ECO:0000256" key="3">
    <source>
        <dbReference type="ARBA" id="ARBA00004991"/>
    </source>
</evidence>
<feature type="region of interest" description="Disordered" evidence="15">
    <location>
        <begin position="48"/>
        <end position="95"/>
    </location>
</feature>
<gene>
    <name evidence="17" type="ORF">SPI_06422</name>
</gene>
<dbReference type="InterPro" id="IPR029044">
    <property type="entry name" value="Nucleotide-diphossugar_trans"/>
</dbReference>
<sequence length="275" mass="30251">MTPTVTQGLACICGTWSCFVFLVQGIGLVQLFRNYARPPAPAAVEFLPVPGDDHDDHDDNRESDQLDLDDDDRNSLLPNDIHNDADDPDNPNVPPHVTVIRPVKGLEPELYACLASTFRQSYPPSRLSVALCVESRADPAWPVLARVVADHPHVDARIYVEAEDPRLHGPGAAAGRRLGRQRKEGVDVDNVVVVACHALPGLRFPPRRNVHGHLPRQVLQRHQHRRRRALRRRQEQHVPQGAPRPSDGRQGCAVAAAAAAASASTTSRRTFAKTT</sequence>
<dbReference type="PANTHER" id="PTHR12726">
    <property type="entry name" value="CERAMIDE GLUCOSYLTRANSFERASE"/>
    <property type="match status" value="1"/>
</dbReference>
<evidence type="ECO:0000256" key="9">
    <source>
        <dbReference type="ARBA" id="ARBA00022692"/>
    </source>
</evidence>
<evidence type="ECO:0000256" key="10">
    <source>
        <dbReference type="ARBA" id="ARBA00022989"/>
    </source>
</evidence>
<keyword evidence="7" id="KW-0328">Glycosyltransferase</keyword>
<dbReference type="InterPro" id="IPR025993">
    <property type="entry name" value="Ceramide_glucosylTrfase"/>
</dbReference>
<name>A0A167S4B6_9HYPO</name>
<keyword evidence="8 17" id="KW-0808">Transferase</keyword>
<reference evidence="17 18" key="1">
    <citation type="journal article" date="2016" name="Genome Biol. Evol.">
        <title>Divergent and convergent evolution of fungal pathogenicity.</title>
        <authorList>
            <person name="Shang Y."/>
            <person name="Xiao G."/>
            <person name="Zheng P."/>
            <person name="Cen K."/>
            <person name="Zhan S."/>
            <person name="Wang C."/>
        </authorList>
    </citation>
    <scope>NUCLEOTIDE SEQUENCE [LARGE SCALE GENOMIC DNA]</scope>
    <source>
        <strain evidence="17 18">RCEF 264</strain>
    </source>
</reference>
<keyword evidence="11 16" id="KW-0472">Membrane</keyword>
<accession>A0A167S4B6</accession>
<feature type="region of interest" description="Disordered" evidence="15">
    <location>
        <begin position="207"/>
        <end position="254"/>
    </location>
</feature>
<comment type="caution">
    <text evidence="17">The sequence shown here is derived from an EMBL/GenBank/DDBJ whole genome shotgun (WGS) entry which is preliminary data.</text>
</comment>
<evidence type="ECO:0000313" key="18">
    <source>
        <dbReference type="Proteomes" id="UP000076874"/>
    </source>
</evidence>
<comment type="subcellular location">
    <subcellularLocation>
        <location evidence="1">Membrane</location>
        <topology evidence="1">Multi-pass membrane protein</topology>
    </subcellularLocation>
</comment>
<organism evidence="17 18">
    <name type="scientific">Niveomyces insectorum RCEF 264</name>
    <dbReference type="NCBI Taxonomy" id="1081102"/>
    <lineage>
        <taxon>Eukaryota</taxon>
        <taxon>Fungi</taxon>
        <taxon>Dikarya</taxon>
        <taxon>Ascomycota</taxon>
        <taxon>Pezizomycotina</taxon>
        <taxon>Sordariomycetes</taxon>
        <taxon>Hypocreomycetidae</taxon>
        <taxon>Hypocreales</taxon>
        <taxon>Cordycipitaceae</taxon>
        <taxon>Niveomyces</taxon>
    </lineage>
</organism>
<evidence type="ECO:0000256" key="1">
    <source>
        <dbReference type="ARBA" id="ARBA00004141"/>
    </source>
</evidence>
<dbReference type="Proteomes" id="UP000076874">
    <property type="component" value="Unassembled WGS sequence"/>
</dbReference>
<keyword evidence="18" id="KW-1185">Reference proteome</keyword>
<comment type="pathway">
    <text evidence="3">Sphingolipid metabolism.</text>
</comment>